<dbReference type="InterPro" id="IPR009078">
    <property type="entry name" value="Ferritin-like_SF"/>
</dbReference>
<name>A0ABS9BPD6_9BACT</name>
<dbReference type="Pfam" id="PF04945">
    <property type="entry name" value="YHS"/>
    <property type="match status" value="1"/>
</dbReference>
<dbReference type="Proteomes" id="UP001200145">
    <property type="component" value="Unassembled WGS sequence"/>
</dbReference>
<dbReference type="InterPro" id="IPR012348">
    <property type="entry name" value="RNR-like"/>
</dbReference>
<dbReference type="PANTHER" id="PTHR30388">
    <property type="entry name" value="ALDEHYDE OXIDOREDUCTASE MOLYBDENUM COFACTOR ASSEMBLY PROTEIN"/>
    <property type="match status" value="1"/>
</dbReference>
<dbReference type="RefSeq" id="WP_234867706.1">
    <property type="nucleotide sequence ID" value="NZ_JAKEVY010000005.1"/>
</dbReference>
<dbReference type="Gene3D" id="3.40.50.720">
    <property type="entry name" value="NAD(P)-binding Rossmann-like Domain"/>
    <property type="match status" value="1"/>
</dbReference>
<dbReference type="PANTHER" id="PTHR30388:SF6">
    <property type="entry name" value="XANTHINE DEHYDROGENASE SUBUNIT A-RELATED"/>
    <property type="match status" value="1"/>
</dbReference>
<evidence type="ECO:0000313" key="4">
    <source>
        <dbReference type="EMBL" id="MCF1716471.1"/>
    </source>
</evidence>
<dbReference type="InterPro" id="IPR052698">
    <property type="entry name" value="MoCofactor_Util/Proc"/>
</dbReference>
<gene>
    <name evidence="4" type="ORF">L0U88_17655</name>
</gene>
<protein>
    <submittedName>
        <fullName evidence="4">XdhC family protein</fullName>
    </submittedName>
</protein>
<evidence type="ECO:0000259" key="2">
    <source>
        <dbReference type="Pfam" id="PF04945"/>
    </source>
</evidence>
<keyword evidence="5" id="KW-1185">Reference proteome</keyword>
<evidence type="ECO:0000259" key="3">
    <source>
        <dbReference type="Pfam" id="PF13478"/>
    </source>
</evidence>
<feature type="domain" description="XdhC Rossmann" evidence="3">
    <location>
        <begin position="116"/>
        <end position="251"/>
    </location>
</feature>
<feature type="domain" description="XdhC- CoxI" evidence="1">
    <location>
        <begin position="13"/>
        <end position="79"/>
    </location>
</feature>
<evidence type="ECO:0000259" key="1">
    <source>
        <dbReference type="Pfam" id="PF02625"/>
    </source>
</evidence>
<dbReference type="SUPFAM" id="SSF47240">
    <property type="entry name" value="Ferritin-like"/>
    <property type="match status" value="1"/>
</dbReference>
<dbReference type="InterPro" id="IPR027051">
    <property type="entry name" value="XdhC_Rossmann_dom"/>
</dbReference>
<dbReference type="Gene3D" id="1.10.620.20">
    <property type="entry name" value="Ribonucleotide Reductase, subunit A"/>
    <property type="match status" value="1"/>
</dbReference>
<proteinExistence type="predicted"/>
<feature type="domain" description="YHS" evidence="2">
    <location>
        <begin position="281"/>
        <end position="325"/>
    </location>
</feature>
<dbReference type="InterPro" id="IPR003777">
    <property type="entry name" value="XdhC_CoxI"/>
</dbReference>
<dbReference type="InterPro" id="IPR007029">
    <property type="entry name" value="YHS_dom"/>
</dbReference>
<reference evidence="4 5" key="1">
    <citation type="submission" date="2022-01" db="EMBL/GenBank/DDBJ databases">
        <title>Flavihumibacter sp. nov., isolated from sediment of a river.</title>
        <authorList>
            <person name="Liu H."/>
        </authorList>
    </citation>
    <scope>NUCLEOTIDE SEQUENCE [LARGE SCALE GENOMIC DNA]</scope>
    <source>
        <strain evidence="4 5">RY-1</strain>
    </source>
</reference>
<dbReference type="EMBL" id="JAKEVY010000005">
    <property type="protein sequence ID" value="MCF1716471.1"/>
    <property type="molecule type" value="Genomic_DNA"/>
</dbReference>
<sequence>MLEVFLEKGQELRKKNEPFAIALVVRREAPSSGKAGDKAIINKFGEIIGWVGGGCVRAIIIKEAEDAMKTGRARLVRIGKALNQSQQEGVMEYKMTCQSEGLVEVFIEPVLPPPHLVVMGKTAIAKALVKLAKASGFRVTAVAPDVKPDTFDKVDELITQYSLKQVNTTPASSIVVATQGDNDEIALQEAIGKTSSYLGFVSSRKKGDKLMDYLKDAGVDPSRVATIKSPAGIDINAKSPEEVAISILAEVIQVKSQVATGAAFTMFDTTREEAGKPKFYINPVCGVPVDVNSPKHVIDYKGEKVYFCCDGCKVKFEQNPEKYMEKA</sequence>
<dbReference type="Pfam" id="PF13478">
    <property type="entry name" value="XdhC_C"/>
    <property type="match status" value="1"/>
</dbReference>
<evidence type="ECO:0000313" key="5">
    <source>
        <dbReference type="Proteomes" id="UP001200145"/>
    </source>
</evidence>
<organism evidence="4 5">
    <name type="scientific">Flavihumibacter fluminis</name>
    <dbReference type="NCBI Taxonomy" id="2909236"/>
    <lineage>
        <taxon>Bacteria</taxon>
        <taxon>Pseudomonadati</taxon>
        <taxon>Bacteroidota</taxon>
        <taxon>Chitinophagia</taxon>
        <taxon>Chitinophagales</taxon>
        <taxon>Chitinophagaceae</taxon>
        <taxon>Flavihumibacter</taxon>
    </lineage>
</organism>
<dbReference type="Pfam" id="PF02625">
    <property type="entry name" value="XdhC_CoxI"/>
    <property type="match status" value="1"/>
</dbReference>
<accession>A0ABS9BPD6</accession>
<comment type="caution">
    <text evidence="4">The sequence shown here is derived from an EMBL/GenBank/DDBJ whole genome shotgun (WGS) entry which is preliminary data.</text>
</comment>